<evidence type="ECO:0008006" key="2">
    <source>
        <dbReference type="Google" id="ProtNLM"/>
    </source>
</evidence>
<gene>
    <name evidence="1" type="ORF">LCGC14_2989630</name>
</gene>
<protein>
    <recommendedName>
        <fullName evidence="2">Phage protein Gp37/Gp68</fullName>
    </recommendedName>
</protein>
<accession>A0A0F8ZVC5</accession>
<dbReference type="Pfam" id="PF07505">
    <property type="entry name" value="DUF5131"/>
    <property type="match status" value="1"/>
</dbReference>
<comment type="caution">
    <text evidence="1">The sequence shown here is derived from an EMBL/GenBank/DDBJ whole genome shotgun (WGS) entry which is preliminary data.</text>
</comment>
<evidence type="ECO:0000313" key="1">
    <source>
        <dbReference type="EMBL" id="KKK63901.1"/>
    </source>
</evidence>
<organism evidence="1">
    <name type="scientific">marine sediment metagenome</name>
    <dbReference type="NCBI Taxonomy" id="412755"/>
    <lineage>
        <taxon>unclassified sequences</taxon>
        <taxon>metagenomes</taxon>
        <taxon>ecological metagenomes</taxon>
    </lineage>
</organism>
<dbReference type="PROSITE" id="PS51257">
    <property type="entry name" value="PROKAR_LIPOPROTEIN"/>
    <property type="match status" value="1"/>
</dbReference>
<sequence length="280" mass="32300">MGDTRIEWCTTSWNIITGCTKISTGCSRCYARRMATRLRGRFGYPDGSPGHDPFDVTFHPDKLDDPLKWKKPRLVFVSSMGDLFHPDVPGADICRVFDVMFSADHHQYFILTKRPKRMGDRWDGEYHYSRRPMEHIWHGTSIENQTAANERLRELVKTRSAHRFISAEPLLGEIDISPWLPEISWVIAGGETGPGARACDLSWVWSLQRQCQEAVVPFFFKAWGEWVPLEYYHQLPVNTMIRDRTYTHAKVGRKAAGHLLGSKEYRQVPPELAGFFEEKA</sequence>
<dbReference type="EMBL" id="LAZR01061276">
    <property type="protein sequence ID" value="KKK63901.1"/>
    <property type="molecule type" value="Genomic_DNA"/>
</dbReference>
<name>A0A0F8ZVC5_9ZZZZ</name>
<proteinExistence type="predicted"/>
<dbReference type="InterPro" id="IPR011101">
    <property type="entry name" value="DUF5131"/>
</dbReference>
<dbReference type="AlphaFoldDB" id="A0A0F8ZVC5"/>
<reference evidence="1" key="1">
    <citation type="journal article" date="2015" name="Nature">
        <title>Complex archaea that bridge the gap between prokaryotes and eukaryotes.</title>
        <authorList>
            <person name="Spang A."/>
            <person name="Saw J.H."/>
            <person name="Jorgensen S.L."/>
            <person name="Zaremba-Niedzwiedzka K."/>
            <person name="Martijn J."/>
            <person name="Lind A.E."/>
            <person name="van Eijk R."/>
            <person name="Schleper C."/>
            <person name="Guy L."/>
            <person name="Ettema T.J."/>
        </authorList>
    </citation>
    <scope>NUCLEOTIDE SEQUENCE</scope>
</reference>